<feature type="compositionally biased region" description="Basic and acidic residues" evidence="2">
    <location>
        <begin position="350"/>
        <end position="360"/>
    </location>
</feature>
<feature type="compositionally biased region" description="Low complexity" evidence="2">
    <location>
        <begin position="307"/>
        <end position="321"/>
    </location>
</feature>
<dbReference type="GO" id="GO:0032934">
    <property type="term" value="F:sterol binding"/>
    <property type="evidence" value="ECO:0007669"/>
    <property type="project" value="TreeGrafter"/>
</dbReference>
<organism evidence="3 4">
    <name type="scientific">Streblomastix strix</name>
    <dbReference type="NCBI Taxonomy" id="222440"/>
    <lineage>
        <taxon>Eukaryota</taxon>
        <taxon>Metamonada</taxon>
        <taxon>Preaxostyla</taxon>
        <taxon>Oxymonadida</taxon>
        <taxon>Streblomastigidae</taxon>
        <taxon>Streblomastix</taxon>
    </lineage>
</organism>
<dbReference type="EMBL" id="SNRW01001361">
    <property type="protein sequence ID" value="KAA6396698.1"/>
    <property type="molecule type" value="Genomic_DNA"/>
</dbReference>
<gene>
    <name evidence="3" type="ORF">EZS28_007777</name>
</gene>
<feature type="region of interest" description="Disordered" evidence="2">
    <location>
        <begin position="306"/>
        <end position="360"/>
    </location>
</feature>
<dbReference type="GO" id="GO:0016020">
    <property type="term" value="C:membrane"/>
    <property type="evidence" value="ECO:0007669"/>
    <property type="project" value="TreeGrafter"/>
</dbReference>
<dbReference type="Gene3D" id="2.40.160.120">
    <property type="match status" value="1"/>
</dbReference>
<dbReference type="GO" id="GO:0005829">
    <property type="term" value="C:cytosol"/>
    <property type="evidence" value="ECO:0007669"/>
    <property type="project" value="TreeGrafter"/>
</dbReference>
<dbReference type="PANTHER" id="PTHR10972">
    <property type="entry name" value="OXYSTEROL-BINDING PROTEIN-RELATED"/>
    <property type="match status" value="1"/>
</dbReference>
<dbReference type="InterPro" id="IPR037239">
    <property type="entry name" value="OSBP_sf"/>
</dbReference>
<evidence type="ECO:0000313" key="4">
    <source>
        <dbReference type="Proteomes" id="UP000324800"/>
    </source>
</evidence>
<name>A0A5J4WPE6_9EUKA</name>
<dbReference type="AlphaFoldDB" id="A0A5J4WPE6"/>
<evidence type="ECO:0000313" key="3">
    <source>
        <dbReference type="EMBL" id="KAA6396698.1"/>
    </source>
</evidence>
<comment type="caution">
    <text evidence="3">The sequence shown here is derived from an EMBL/GenBank/DDBJ whole genome shotgun (WGS) entry which is preliminary data.</text>
</comment>
<dbReference type="Pfam" id="PF01237">
    <property type="entry name" value="Oxysterol_BP"/>
    <property type="match status" value="1"/>
</dbReference>
<evidence type="ECO:0000256" key="1">
    <source>
        <dbReference type="SAM" id="Coils"/>
    </source>
</evidence>
<reference evidence="3 4" key="1">
    <citation type="submission" date="2019-03" db="EMBL/GenBank/DDBJ databases">
        <title>Single cell metagenomics reveals metabolic interactions within the superorganism composed of flagellate Streblomastix strix and complex community of Bacteroidetes bacteria on its surface.</title>
        <authorList>
            <person name="Treitli S.C."/>
            <person name="Kolisko M."/>
            <person name="Husnik F."/>
            <person name="Keeling P."/>
            <person name="Hampl V."/>
        </authorList>
    </citation>
    <scope>NUCLEOTIDE SEQUENCE [LARGE SCALE GENOMIC DNA]</scope>
    <source>
        <strain evidence="3">ST1C</strain>
    </source>
</reference>
<accession>A0A5J4WPE6</accession>
<dbReference type="OrthoDB" id="14833at2759"/>
<dbReference type="PANTHER" id="PTHR10972:SF148">
    <property type="entry name" value="OXYSTEROL-BINDING PROTEIN 9"/>
    <property type="match status" value="1"/>
</dbReference>
<keyword evidence="1" id="KW-0175">Coiled coil</keyword>
<dbReference type="Proteomes" id="UP000324800">
    <property type="component" value="Unassembled WGS sequence"/>
</dbReference>
<feature type="compositionally biased region" description="Acidic residues" evidence="2">
    <location>
        <begin position="327"/>
        <end position="341"/>
    </location>
</feature>
<protein>
    <submittedName>
        <fullName evidence="3">Putative oxysterol binding family protein</fullName>
    </submittedName>
</protein>
<proteinExistence type="predicted"/>
<dbReference type="InterPro" id="IPR000648">
    <property type="entry name" value="Oxysterol-bd"/>
</dbReference>
<feature type="compositionally biased region" description="Polar residues" evidence="2">
    <location>
        <begin position="397"/>
        <end position="416"/>
    </location>
</feature>
<feature type="compositionally biased region" description="Basic and acidic residues" evidence="2">
    <location>
        <begin position="422"/>
        <end position="454"/>
    </location>
</feature>
<feature type="coiled-coil region" evidence="1">
    <location>
        <begin position="493"/>
        <end position="520"/>
    </location>
</feature>
<feature type="compositionally biased region" description="Polar residues" evidence="2">
    <location>
        <begin position="455"/>
        <end position="475"/>
    </location>
</feature>
<dbReference type="SUPFAM" id="SSF144000">
    <property type="entry name" value="Oxysterol-binding protein-like"/>
    <property type="match status" value="2"/>
</dbReference>
<sequence length="534" mass="61213">MSNQQEEEDEEVRMATALAEGISEETKLDDSMRVELNSLITEKVVDDFSDLKRPSGHRTNNPILIRYQKAVVFSLVADAGKSLMKGRSLLNISLPDAWANIAELLRAADTTDPVERLKHVAVFTISGLRYTVLQAKPFNPILGETFQATYPGNIKLYMEQVTHHPPASCWMLTDDETKKRFVFTGTAEYNASFRGNTIHARQFGPQQISFADGTHIEWSWPTLTMVGYIYGGRFSNYKGTIIFRYPEHNLQCSITFGFGKNGGFFKSMGKFFGFGKKDKGKERPGDYFTGEIARYSLLPEDPLFPIPASTPSQHSSSPSSSEADYVYPDEIDDEDDDEEDEDKKKHSSKKKGDEQKQKGVKEKVISVVDGTWLGYMDFDGKRYWDVRDVNPVQPTIINLDNKSHSANSYQPQQKTRLAQMADKQKEEEEEEKQKEDQKEDQKEEEKREETKQPEVNDTTNLIHDPSSSIYSDETTTFLLPSDARYRRDRQYLERKMLNQAQKAKEEMEDLQRKQAALREKGKKERVFYSHTGKK</sequence>
<evidence type="ECO:0000256" key="2">
    <source>
        <dbReference type="SAM" id="MobiDB-lite"/>
    </source>
</evidence>
<feature type="region of interest" description="Disordered" evidence="2">
    <location>
        <begin position="397"/>
        <end position="475"/>
    </location>
</feature>